<evidence type="ECO:0000256" key="1">
    <source>
        <dbReference type="SAM" id="Phobius"/>
    </source>
</evidence>
<organism evidence="2 3">
    <name type="scientific">Candidatus Chlamydia sanziniae</name>
    <dbReference type="NCBI Taxonomy" id="1806891"/>
    <lineage>
        <taxon>Bacteria</taxon>
        <taxon>Pseudomonadati</taxon>
        <taxon>Chlamydiota</taxon>
        <taxon>Chlamydiia</taxon>
        <taxon>Chlamydiales</taxon>
        <taxon>Chlamydiaceae</taxon>
        <taxon>Chlamydia/Chlamydophila group</taxon>
        <taxon>Chlamydia</taxon>
    </lineage>
</organism>
<protein>
    <submittedName>
        <fullName evidence="2">Uncharacterized protein</fullName>
    </submittedName>
</protein>
<evidence type="ECO:0000313" key="2">
    <source>
        <dbReference type="EMBL" id="ANH78622.1"/>
    </source>
</evidence>
<dbReference type="OrthoDB" id="18709at2"/>
<name>A0A1A9HWZ9_9CHLA</name>
<dbReference type="RefSeq" id="WP_066482045.1">
    <property type="nucleotide sequence ID" value="NZ_CP014639.1"/>
</dbReference>
<keyword evidence="1" id="KW-0472">Membrane</keyword>
<gene>
    <name evidence="2" type="ORF">Cs308_0451</name>
</gene>
<feature type="transmembrane region" description="Helical" evidence="1">
    <location>
        <begin position="45"/>
        <end position="63"/>
    </location>
</feature>
<sequence length="152" mass="17105">MVDETPQENSSKTSSSQFESLKYKVKDLHTKPHVGRFKKFFSHRAYEVIGGCLVLIGIIADFVSWTGGLFVACGCVLGFHVEIRHMLAHLQSYYMKNGPLKNAILCGLLLFFLLNVFAFTLSFIILCVILIFLITPTVCSKGECDKHHDTMK</sequence>
<feature type="transmembrane region" description="Helical" evidence="1">
    <location>
        <begin position="108"/>
        <end position="134"/>
    </location>
</feature>
<dbReference type="KEGG" id="csaz:Cs308_0451"/>
<dbReference type="PATRIC" id="fig|1806891.3.peg.442"/>
<keyword evidence="1" id="KW-1133">Transmembrane helix</keyword>
<evidence type="ECO:0000313" key="3">
    <source>
        <dbReference type="Proteomes" id="UP000078162"/>
    </source>
</evidence>
<keyword evidence="3" id="KW-1185">Reference proteome</keyword>
<dbReference type="Proteomes" id="UP000078162">
    <property type="component" value="Chromosome"/>
</dbReference>
<dbReference type="STRING" id="1806891.Cs308_0451"/>
<keyword evidence="1" id="KW-0812">Transmembrane</keyword>
<dbReference type="AlphaFoldDB" id="A0A1A9HWZ9"/>
<accession>A0A1A9HWZ9</accession>
<proteinExistence type="predicted"/>
<dbReference type="EMBL" id="CP014639">
    <property type="protein sequence ID" value="ANH78622.1"/>
    <property type="molecule type" value="Genomic_DNA"/>
</dbReference>
<reference evidence="2 3" key="1">
    <citation type="submission" date="2016-03" db="EMBL/GenBank/DDBJ databases">
        <title>Culture-independent genomics supports pathogen discovery for uncultivable bacteria within the genus Chlamydia.</title>
        <authorList>
            <person name="Taylor-Brown A."/>
            <person name="Bachmann N.L."/>
            <person name="Borel N."/>
            <person name="Polkinghorne A."/>
        </authorList>
    </citation>
    <scope>NUCLEOTIDE SEQUENCE [LARGE SCALE GENOMIC DNA]</scope>
    <source>
        <strain evidence="2 3">2742-308</strain>
    </source>
</reference>